<keyword evidence="1" id="KW-0812">Transmembrane</keyword>
<keyword evidence="1" id="KW-1133">Transmembrane helix</keyword>
<reference evidence="2" key="1">
    <citation type="submission" date="2019-06" db="EMBL/GenBank/DDBJ databases">
        <authorList>
            <person name="Zheng W."/>
        </authorList>
    </citation>
    <scope>NUCLEOTIDE SEQUENCE</scope>
    <source>
        <strain evidence="2">QDHG01</strain>
    </source>
</reference>
<evidence type="ECO:0000313" key="2">
    <source>
        <dbReference type="EMBL" id="TNV75803.1"/>
    </source>
</evidence>
<dbReference type="AlphaFoldDB" id="A0A8J8NIR4"/>
<comment type="caution">
    <text evidence="2">The sequence shown here is derived from an EMBL/GenBank/DDBJ whole genome shotgun (WGS) entry which is preliminary data.</text>
</comment>
<evidence type="ECO:0008006" key="4">
    <source>
        <dbReference type="Google" id="ProtNLM"/>
    </source>
</evidence>
<dbReference type="Proteomes" id="UP000785679">
    <property type="component" value="Unassembled WGS sequence"/>
</dbReference>
<protein>
    <recommendedName>
        <fullName evidence="4">Transmembrane protein</fullName>
    </recommendedName>
</protein>
<feature type="transmembrane region" description="Helical" evidence="1">
    <location>
        <begin position="126"/>
        <end position="151"/>
    </location>
</feature>
<evidence type="ECO:0000313" key="3">
    <source>
        <dbReference type="Proteomes" id="UP000785679"/>
    </source>
</evidence>
<name>A0A8J8NIR4_HALGN</name>
<keyword evidence="1" id="KW-0472">Membrane</keyword>
<accession>A0A8J8NIR4</accession>
<organism evidence="2 3">
    <name type="scientific">Halteria grandinella</name>
    <dbReference type="NCBI Taxonomy" id="5974"/>
    <lineage>
        <taxon>Eukaryota</taxon>
        <taxon>Sar</taxon>
        <taxon>Alveolata</taxon>
        <taxon>Ciliophora</taxon>
        <taxon>Intramacronucleata</taxon>
        <taxon>Spirotrichea</taxon>
        <taxon>Stichotrichia</taxon>
        <taxon>Sporadotrichida</taxon>
        <taxon>Halteriidae</taxon>
        <taxon>Halteria</taxon>
    </lineage>
</organism>
<evidence type="ECO:0000256" key="1">
    <source>
        <dbReference type="SAM" id="Phobius"/>
    </source>
</evidence>
<gene>
    <name evidence="2" type="ORF">FGO68_gene10144</name>
</gene>
<keyword evidence="3" id="KW-1185">Reference proteome</keyword>
<feature type="transmembrane region" description="Helical" evidence="1">
    <location>
        <begin position="92"/>
        <end position="114"/>
    </location>
</feature>
<sequence>MRFNSYQQNNMSSKDFEELESDLLKDNESYEKNLKEKMQKRMYVSNFLESKDQAKVSGMGGAMFMQRAESKQEVKSEGNPLIRTYMRNLSQVMVPIFVTALCGTVTYPIAVRIARSKRLFKLRNFYAIHIAIAPFLAFIHSNIFSGVYMYMKIKIREIDYKEYLESNPRERDQFVATSNEEFGIAYNKLKKRIVEKDYAKNAKAKWEAWAKDPKKFEKERKESQGLQKKQLEELKIEDYKLAYQLKTYLDNRI</sequence>
<dbReference type="EMBL" id="RRYP01014790">
    <property type="protein sequence ID" value="TNV75803.1"/>
    <property type="molecule type" value="Genomic_DNA"/>
</dbReference>
<proteinExistence type="predicted"/>
<dbReference type="OrthoDB" id="322682at2759"/>